<name>A0A166HHC7_9AGAM</name>
<evidence type="ECO:0000256" key="1">
    <source>
        <dbReference type="SAM" id="Phobius"/>
    </source>
</evidence>
<evidence type="ECO:0000256" key="2">
    <source>
        <dbReference type="SAM" id="SignalP"/>
    </source>
</evidence>
<keyword evidence="4" id="KW-1185">Reference proteome</keyword>
<feature type="chain" id="PRO_5007874613" description="Membrane-associated protein" evidence="2">
    <location>
        <begin position="26"/>
        <end position="628"/>
    </location>
</feature>
<reference evidence="3 4" key="1">
    <citation type="journal article" date="2016" name="Mol. Biol. Evol.">
        <title>Comparative Genomics of Early-Diverging Mushroom-Forming Fungi Provides Insights into the Origins of Lignocellulose Decay Capabilities.</title>
        <authorList>
            <person name="Nagy L.G."/>
            <person name="Riley R."/>
            <person name="Tritt A."/>
            <person name="Adam C."/>
            <person name="Daum C."/>
            <person name="Floudas D."/>
            <person name="Sun H."/>
            <person name="Yadav J.S."/>
            <person name="Pangilinan J."/>
            <person name="Larsson K.H."/>
            <person name="Matsuura K."/>
            <person name="Barry K."/>
            <person name="Labutti K."/>
            <person name="Kuo R."/>
            <person name="Ohm R.A."/>
            <person name="Bhattacharya S.S."/>
            <person name="Shirouzu T."/>
            <person name="Yoshinaga Y."/>
            <person name="Martin F.M."/>
            <person name="Grigoriev I.V."/>
            <person name="Hibbett D.S."/>
        </authorList>
    </citation>
    <scope>NUCLEOTIDE SEQUENCE [LARGE SCALE GENOMIC DNA]</scope>
    <source>
        <strain evidence="3 4">CBS 109695</strain>
    </source>
</reference>
<keyword evidence="1" id="KW-0812">Transmembrane</keyword>
<keyword evidence="2" id="KW-0732">Signal</keyword>
<dbReference type="AlphaFoldDB" id="A0A166HHC7"/>
<organism evidence="3 4">
    <name type="scientific">Athelia psychrophila</name>
    <dbReference type="NCBI Taxonomy" id="1759441"/>
    <lineage>
        <taxon>Eukaryota</taxon>
        <taxon>Fungi</taxon>
        <taxon>Dikarya</taxon>
        <taxon>Basidiomycota</taxon>
        <taxon>Agaricomycotina</taxon>
        <taxon>Agaricomycetes</taxon>
        <taxon>Agaricomycetidae</taxon>
        <taxon>Atheliales</taxon>
        <taxon>Atheliaceae</taxon>
        <taxon>Athelia</taxon>
    </lineage>
</organism>
<proteinExistence type="predicted"/>
<protein>
    <recommendedName>
        <fullName evidence="5">Membrane-associated protein</fullName>
    </recommendedName>
</protein>
<feature type="transmembrane region" description="Helical" evidence="1">
    <location>
        <begin position="482"/>
        <end position="507"/>
    </location>
</feature>
<dbReference type="EMBL" id="KV417569">
    <property type="protein sequence ID" value="KZP18861.1"/>
    <property type="molecule type" value="Genomic_DNA"/>
</dbReference>
<evidence type="ECO:0008006" key="5">
    <source>
        <dbReference type="Google" id="ProtNLM"/>
    </source>
</evidence>
<feature type="transmembrane region" description="Helical" evidence="1">
    <location>
        <begin position="44"/>
        <end position="64"/>
    </location>
</feature>
<sequence length="628" mass="66644">MLIVAFWLAMLVLAVLTYIAAIASSARSDCALFNALTPESYSNIAPSVHIIVIRVIGTLSLLVFRPSLTAMVWSALQTFTGTTGKPSLRLGAFQAGVGLSAFPDLISAALYTAESRTLPLKVTFVLLVSILSLLSPLAVSPIYRPHVGPYPVDATLNVGGGVGPDCPSTYDTYNLVPGGVSTGRALLGAGILMSIPVFPNTFNDSVAPFFSMEAMDEIWYAEVDMVVARNTVDCSASAPARLNSTAPVVALDMPNYFAPKGGFNYTYPTFLGQNLGAIPNDPQMSAVYLNSTVRVQPGSVAAETSVVFLGANSTLEGAQQTITSPTATARILFVDVLICTSTTTLETSHCVINQGNMTSCTAFVPANASAGKAGGLDAYISNPVSVAMYLAASPVTAYFSLPFCLPMYLIDNTTAASKVPPMPDLTEAIVAEEFHVPLSYIADVVFAQTAQALVQGMAQRWPVTTTKSILLIAMFATSRPGLLYVILGLSAACAFTATLVGTISFRYHHASLDVTRLLAISRNEQLDHAFARYADLGVSVDDDLLERRIGYGWVQELGARVLVMDVSGADSHPLVEECIVGNYVQLLAGACVEEAAAAGWVHAGGCDEGDWLSRAAKYLQLRARFMYQ</sequence>
<feature type="transmembrane region" description="Helical" evidence="1">
    <location>
        <begin position="124"/>
        <end position="143"/>
    </location>
</feature>
<evidence type="ECO:0000313" key="3">
    <source>
        <dbReference type="EMBL" id="KZP18861.1"/>
    </source>
</evidence>
<keyword evidence="1" id="KW-0472">Membrane</keyword>
<dbReference type="Proteomes" id="UP000076532">
    <property type="component" value="Unassembled WGS sequence"/>
</dbReference>
<keyword evidence="1" id="KW-1133">Transmembrane helix</keyword>
<dbReference type="OrthoDB" id="3261276at2759"/>
<gene>
    <name evidence="3" type="ORF">FIBSPDRAFT_956023</name>
</gene>
<evidence type="ECO:0000313" key="4">
    <source>
        <dbReference type="Proteomes" id="UP000076532"/>
    </source>
</evidence>
<accession>A0A166HHC7</accession>
<feature type="signal peptide" evidence="2">
    <location>
        <begin position="1"/>
        <end position="25"/>
    </location>
</feature>